<keyword evidence="1" id="KW-0678">Repressor</keyword>
<dbReference type="PANTHER" id="PTHR11019">
    <property type="entry name" value="HTH-TYPE TRANSCRIPTIONAL REGULATOR NIMR"/>
    <property type="match status" value="1"/>
</dbReference>
<dbReference type="PROSITE" id="PS01124">
    <property type="entry name" value="HTH_ARAC_FAMILY_2"/>
    <property type="match status" value="1"/>
</dbReference>
<dbReference type="KEGG" id="pht:BLM14_28960"/>
<keyword evidence="4" id="KW-0804">Transcription</keyword>
<feature type="domain" description="HTH araC/xylS-type" evidence="5">
    <location>
        <begin position="173"/>
        <end position="273"/>
    </location>
</feature>
<evidence type="ECO:0000256" key="3">
    <source>
        <dbReference type="ARBA" id="ARBA00023125"/>
    </source>
</evidence>
<dbReference type="SMART" id="SM00342">
    <property type="entry name" value="HTH_ARAC"/>
    <property type="match status" value="1"/>
</dbReference>
<evidence type="ECO:0000259" key="5">
    <source>
        <dbReference type="PROSITE" id="PS01124"/>
    </source>
</evidence>
<dbReference type="Gene3D" id="1.10.10.60">
    <property type="entry name" value="Homeodomain-like"/>
    <property type="match status" value="2"/>
</dbReference>
<dbReference type="EMBL" id="MZMT01000033">
    <property type="protein sequence ID" value="PIO44260.1"/>
    <property type="molecule type" value="Genomic_DNA"/>
</dbReference>
<name>A0A2N9VXP2_9HYPH</name>
<dbReference type="AlphaFoldDB" id="A0A2N9VXP2"/>
<evidence type="ECO:0000256" key="2">
    <source>
        <dbReference type="ARBA" id="ARBA00023015"/>
    </source>
</evidence>
<gene>
    <name evidence="6" type="ORF">B5P45_13365</name>
</gene>
<sequence>MRYMTFAARNATGVELEKLHKMRLEWLEQADGDVFALAAHYPSGFHIPDHHHSQSQLLHAITGVAMVTTQFGRWMVPPHHALWLPAGIEHAVDMLGDVAMHSIYVRPDAVEGLKSHLHVVGLTPLVDNLIREAVAAPADVLADPRTTYIMGLLLHEIPNLQERPLGLPFPDDRRLAALCRGFLKDPSPHTNIDDWADRLGMSRRTFTRMFRRETGLSLSTWRQQACLLSALPRLTEGEPVTSVALDLGYNSVPAFTTMFKRMLGAPPRHYLHSAA</sequence>
<dbReference type="InterPro" id="IPR011051">
    <property type="entry name" value="RmlC_Cupin_sf"/>
</dbReference>
<dbReference type="InterPro" id="IPR009057">
    <property type="entry name" value="Homeodomain-like_sf"/>
</dbReference>
<dbReference type="Pfam" id="PF02311">
    <property type="entry name" value="AraC_binding"/>
    <property type="match status" value="1"/>
</dbReference>
<keyword evidence="7" id="KW-1185">Reference proteome</keyword>
<dbReference type="PANTHER" id="PTHR11019:SF159">
    <property type="entry name" value="TRANSCRIPTIONAL REGULATOR-RELATED"/>
    <property type="match status" value="1"/>
</dbReference>
<dbReference type="CDD" id="cd06124">
    <property type="entry name" value="cupin_NimR-like_N"/>
    <property type="match status" value="1"/>
</dbReference>
<proteinExistence type="predicted"/>
<evidence type="ECO:0000256" key="1">
    <source>
        <dbReference type="ARBA" id="ARBA00022491"/>
    </source>
</evidence>
<comment type="caution">
    <text evidence="6">The sequence shown here is derived from an EMBL/GenBank/DDBJ whole genome shotgun (WGS) entry which is preliminary data.</text>
</comment>
<keyword evidence="2" id="KW-0805">Transcription regulation</keyword>
<dbReference type="RefSeq" id="WP_100003606.1">
    <property type="nucleotide sequence ID" value="NZ_CP017944.1"/>
</dbReference>
<evidence type="ECO:0000313" key="6">
    <source>
        <dbReference type="EMBL" id="PIO44260.1"/>
    </source>
</evidence>
<keyword evidence="3" id="KW-0238">DNA-binding</keyword>
<dbReference type="GO" id="GO:0003700">
    <property type="term" value="F:DNA-binding transcription factor activity"/>
    <property type="evidence" value="ECO:0007669"/>
    <property type="project" value="InterPro"/>
</dbReference>
<dbReference type="Gene3D" id="2.60.120.10">
    <property type="entry name" value="Jelly Rolls"/>
    <property type="match status" value="1"/>
</dbReference>
<accession>A0A2N9VXP2</accession>
<dbReference type="OrthoDB" id="9804543at2"/>
<dbReference type="FunFam" id="1.10.10.60:FF:000132">
    <property type="entry name" value="AraC family transcriptional regulator"/>
    <property type="match status" value="1"/>
</dbReference>
<dbReference type="InterPro" id="IPR018060">
    <property type="entry name" value="HTH_AraC"/>
</dbReference>
<organism evidence="6 7">
    <name type="scientific">Phyllobacterium zundukense</name>
    <dbReference type="NCBI Taxonomy" id="1867719"/>
    <lineage>
        <taxon>Bacteria</taxon>
        <taxon>Pseudomonadati</taxon>
        <taxon>Pseudomonadota</taxon>
        <taxon>Alphaproteobacteria</taxon>
        <taxon>Hyphomicrobiales</taxon>
        <taxon>Phyllobacteriaceae</taxon>
        <taxon>Phyllobacterium</taxon>
    </lineage>
</organism>
<evidence type="ECO:0000256" key="4">
    <source>
        <dbReference type="ARBA" id="ARBA00023163"/>
    </source>
</evidence>
<dbReference type="SUPFAM" id="SSF46689">
    <property type="entry name" value="Homeodomain-like"/>
    <property type="match status" value="1"/>
</dbReference>
<evidence type="ECO:0000313" key="7">
    <source>
        <dbReference type="Proteomes" id="UP000232163"/>
    </source>
</evidence>
<protein>
    <submittedName>
        <fullName evidence="6">AraC family transcriptional regulator</fullName>
    </submittedName>
</protein>
<dbReference type="GO" id="GO:0043565">
    <property type="term" value="F:sequence-specific DNA binding"/>
    <property type="evidence" value="ECO:0007669"/>
    <property type="project" value="InterPro"/>
</dbReference>
<reference evidence="7" key="1">
    <citation type="journal article" date="2017" name="Int J Environ Stud">
        <title>Does the Miocene-Pliocene relict legume Oxytropis triphylla form nitrogen-fixing nodules with a combination of bacterial strains?</title>
        <authorList>
            <person name="Safronova V."/>
            <person name="Belimov A."/>
            <person name="Sazanova A."/>
            <person name="Kuznetsova I."/>
            <person name="Popova J."/>
            <person name="Andronov E."/>
            <person name="Verkhozina A."/>
            <person name="Tikhonovich I."/>
        </authorList>
    </citation>
    <scope>NUCLEOTIDE SEQUENCE [LARGE SCALE GENOMIC DNA]</scope>
    <source>
        <strain evidence="7">Tri-38</strain>
    </source>
</reference>
<dbReference type="Pfam" id="PF12833">
    <property type="entry name" value="HTH_18"/>
    <property type="match status" value="1"/>
</dbReference>
<dbReference type="InterPro" id="IPR014710">
    <property type="entry name" value="RmlC-like_jellyroll"/>
</dbReference>
<dbReference type="InterPro" id="IPR003313">
    <property type="entry name" value="AraC-bd"/>
</dbReference>
<dbReference type="Proteomes" id="UP000232163">
    <property type="component" value="Unassembled WGS sequence"/>
</dbReference>
<dbReference type="SUPFAM" id="SSF51182">
    <property type="entry name" value="RmlC-like cupins"/>
    <property type="match status" value="1"/>
</dbReference>